<dbReference type="WBParaSite" id="RSKR_0001124200.1">
    <property type="protein sequence ID" value="RSKR_0001124200.1"/>
    <property type="gene ID" value="RSKR_0001124200"/>
</dbReference>
<proteinExistence type="predicted"/>
<reference evidence="2" key="1">
    <citation type="submission" date="2016-11" db="UniProtKB">
        <authorList>
            <consortium name="WormBaseParasite"/>
        </authorList>
    </citation>
    <scope>IDENTIFICATION</scope>
    <source>
        <strain evidence="2">KR3021</strain>
    </source>
</reference>
<evidence type="ECO:0000313" key="2">
    <source>
        <dbReference type="WBParaSite" id="RSKR_0001124200.1"/>
    </source>
</evidence>
<dbReference type="Proteomes" id="UP000095286">
    <property type="component" value="Unplaced"/>
</dbReference>
<accession>A0AC35UG87</accession>
<organism evidence="1 2">
    <name type="scientific">Rhabditophanes sp. KR3021</name>
    <dbReference type="NCBI Taxonomy" id="114890"/>
    <lineage>
        <taxon>Eukaryota</taxon>
        <taxon>Metazoa</taxon>
        <taxon>Ecdysozoa</taxon>
        <taxon>Nematoda</taxon>
        <taxon>Chromadorea</taxon>
        <taxon>Rhabditida</taxon>
        <taxon>Tylenchina</taxon>
        <taxon>Panagrolaimomorpha</taxon>
        <taxon>Strongyloidoidea</taxon>
        <taxon>Alloionematidae</taxon>
        <taxon>Rhabditophanes</taxon>
    </lineage>
</organism>
<sequence>MLDTQIPIMISLFDTTTENNNVIDICHIRLRWTDPDFWHDNFNEQNRKYHVVCIAFGVVTKNPKVKIHKKNKFINIYISGMFTGFDENFQLADTVKFVSCAIKAVNSHRLSSKWTKSKPIKIAR</sequence>
<name>A0AC35UG87_9BILA</name>
<evidence type="ECO:0000313" key="1">
    <source>
        <dbReference type="Proteomes" id="UP000095286"/>
    </source>
</evidence>
<protein>
    <submittedName>
        <fullName evidence="2">Uncharacterized protein</fullName>
    </submittedName>
</protein>